<gene>
    <name evidence="2" type="ORF">F511_12227</name>
</gene>
<evidence type="ECO:0000313" key="2">
    <source>
        <dbReference type="EMBL" id="KZV52994.1"/>
    </source>
</evidence>
<accession>A0A2Z7D0K4</accession>
<name>A0A2Z7D0K4_9LAMI</name>
<dbReference type="EMBL" id="KQ990569">
    <property type="protein sequence ID" value="KZV52994.1"/>
    <property type="molecule type" value="Genomic_DNA"/>
</dbReference>
<evidence type="ECO:0000313" key="3">
    <source>
        <dbReference type="Proteomes" id="UP000250235"/>
    </source>
</evidence>
<protein>
    <submittedName>
        <fullName evidence="2">Protein FIZZY-RELATED 2-like</fullName>
    </submittedName>
</protein>
<feature type="region of interest" description="Disordered" evidence="1">
    <location>
        <begin position="32"/>
        <end position="58"/>
    </location>
</feature>
<sequence>MNKLEVTLEDLVNMLVMFEGIMKKDRPVILMGSNSSAKGAQNQRKNIQPQPKGTMPAISPRKRLQNRISLRTFATTAT</sequence>
<reference evidence="2 3" key="1">
    <citation type="journal article" date="2015" name="Proc. Natl. Acad. Sci. U.S.A.">
        <title>The resurrection genome of Boea hygrometrica: A blueprint for survival of dehydration.</title>
        <authorList>
            <person name="Xiao L."/>
            <person name="Yang G."/>
            <person name="Zhang L."/>
            <person name="Yang X."/>
            <person name="Zhao S."/>
            <person name="Ji Z."/>
            <person name="Zhou Q."/>
            <person name="Hu M."/>
            <person name="Wang Y."/>
            <person name="Chen M."/>
            <person name="Xu Y."/>
            <person name="Jin H."/>
            <person name="Xiao X."/>
            <person name="Hu G."/>
            <person name="Bao F."/>
            <person name="Hu Y."/>
            <person name="Wan P."/>
            <person name="Li L."/>
            <person name="Deng X."/>
            <person name="Kuang T."/>
            <person name="Xiang C."/>
            <person name="Zhu J.K."/>
            <person name="Oliver M.J."/>
            <person name="He Y."/>
        </authorList>
    </citation>
    <scope>NUCLEOTIDE SEQUENCE [LARGE SCALE GENOMIC DNA]</scope>
    <source>
        <strain evidence="3">cv. XS01</strain>
    </source>
</reference>
<dbReference type="AlphaFoldDB" id="A0A2Z7D0K4"/>
<dbReference type="Proteomes" id="UP000250235">
    <property type="component" value="Unassembled WGS sequence"/>
</dbReference>
<evidence type="ECO:0000256" key="1">
    <source>
        <dbReference type="SAM" id="MobiDB-lite"/>
    </source>
</evidence>
<feature type="compositionally biased region" description="Polar residues" evidence="1">
    <location>
        <begin position="32"/>
        <end position="51"/>
    </location>
</feature>
<proteinExistence type="predicted"/>
<organism evidence="2 3">
    <name type="scientific">Dorcoceras hygrometricum</name>
    <dbReference type="NCBI Taxonomy" id="472368"/>
    <lineage>
        <taxon>Eukaryota</taxon>
        <taxon>Viridiplantae</taxon>
        <taxon>Streptophyta</taxon>
        <taxon>Embryophyta</taxon>
        <taxon>Tracheophyta</taxon>
        <taxon>Spermatophyta</taxon>
        <taxon>Magnoliopsida</taxon>
        <taxon>eudicotyledons</taxon>
        <taxon>Gunneridae</taxon>
        <taxon>Pentapetalae</taxon>
        <taxon>asterids</taxon>
        <taxon>lamiids</taxon>
        <taxon>Lamiales</taxon>
        <taxon>Gesneriaceae</taxon>
        <taxon>Didymocarpoideae</taxon>
        <taxon>Trichosporeae</taxon>
        <taxon>Loxocarpinae</taxon>
        <taxon>Dorcoceras</taxon>
    </lineage>
</organism>
<keyword evidence="3" id="KW-1185">Reference proteome</keyword>
<dbReference type="OrthoDB" id="1708624at2759"/>